<feature type="transmembrane region" description="Helical" evidence="1">
    <location>
        <begin position="106"/>
        <end position="127"/>
    </location>
</feature>
<proteinExistence type="predicted"/>
<feature type="transmembrane region" description="Helical" evidence="1">
    <location>
        <begin position="20"/>
        <end position="47"/>
    </location>
</feature>
<gene>
    <name evidence="2" type="ORF">ACFOZ4_40730</name>
</gene>
<protein>
    <submittedName>
        <fullName evidence="2">Uncharacterized protein</fullName>
    </submittedName>
</protein>
<dbReference type="RefSeq" id="WP_253762150.1">
    <property type="nucleotide sequence ID" value="NZ_JAMZDZ010000001.1"/>
</dbReference>
<evidence type="ECO:0000313" key="2">
    <source>
        <dbReference type="EMBL" id="MFC4136970.1"/>
    </source>
</evidence>
<feature type="transmembrane region" description="Helical" evidence="1">
    <location>
        <begin position="67"/>
        <end position="94"/>
    </location>
</feature>
<accession>A0ABV8M3D5</accession>
<dbReference type="Proteomes" id="UP001595816">
    <property type="component" value="Unassembled WGS sequence"/>
</dbReference>
<sequence length="137" mass="14604">MSTAQVSLAPSPSRGVEVLVVIQSALVAAFYLGACGLYLVVSATAGWPESLGPEHDPKDYWPALLWSAYPMVALSALVGHIPAAALVPAGLWTLAQRGVRRQRRLAWTLAATTALCAGMVVLIMTPVGRHLQNWMLD</sequence>
<keyword evidence="1" id="KW-0472">Membrane</keyword>
<evidence type="ECO:0000256" key="1">
    <source>
        <dbReference type="SAM" id="Phobius"/>
    </source>
</evidence>
<organism evidence="2 3">
    <name type="scientific">Hamadaea flava</name>
    <dbReference type="NCBI Taxonomy" id="1742688"/>
    <lineage>
        <taxon>Bacteria</taxon>
        <taxon>Bacillati</taxon>
        <taxon>Actinomycetota</taxon>
        <taxon>Actinomycetes</taxon>
        <taxon>Micromonosporales</taxon>
        <taxon>Micromonosporaceae</taxon>
        <taxon>Hamadaea</taxon>
    </lineage>
</organism>
<reference evidence="3" key="1">
    <citation type="journal article" date="2019" name="Int. J. Syst. Evol. Microbiol.">
        <title>The Global Catalogue of Microorganisms (GCM) 10K type strain sequencing project: providing services to taxonomists for standard genome sequencing and annotation.</title>
        <authorList>
            <consortium name="The Broad Institute Genomics Platform"/>
            <consortium name="The Broad Institute Genome Sequencing Center for Infectious Disease"/>
            <person name="Wu L."/>
            <person name="Ma J."/>
        </authorList>
    </citation>
    <scope>NUCLEOTIDE SEQUENCE [LARGE SCALE GENOMIC DNA]</scope>
    <source>
        <strain evidence="3">CGMCC 4.7289</strain>
    </source>
</reference>
<comment type="caution">
    <text evidence="2">The sequence shown here is derived from an EMBL/GenBank/DDBJ whole genome shotgun (WGS) entry which is preliminary data.</text>
</comment>
<name>A0ABV8M3D5_9ACTN</name>
<evidence type="ECO:0000313" key="3">
    <source>
        <dbReference type="Proteomes" id="UP001595816"/>
    </source>
</evidence>
<dbReference type="EMBL" id="JBHSAY010000035">
    <property type="protein sequence ID" value="MFC4136970.1"/>
    <property type="molecule type" value="Genomic_DNA"/>
</dbReference>
<keyword evidence="3" id="KW-1185">Reference proteome</keyword>
<keyword evidence="1" id="KW-0812">Transmembrane</keyword>
<keyword evidence="1" id="KW-1133">Transmembrane helix</keyword>